<proteinExistence type="predicted"/>
<dbReference type="Pfam" id="PF03140">
    <property type="entry name" value="DUF247"/>
    <property type="match status" value="1"/>
</dbReference>
<dbReference type="AlphaFoldDB" id="A0A8K0I1J4"/>
<dbReference type="OrthoDB" id="785554at2759"/>
<name>A0A8K0I1J4_COCNU</name>
<accession>A0A8K0I1J4</accession>
<evidence type="ECO:0000313" key="1">
    <source>
        <dbReference type="EMBL" id="KAG1334140.1"/>
    </source>
</evidence>
<organism evidence="1 2">
    <name type="scientific">Cocos nucifera</name>
    <name type="common">Coconut palm</name>
    <dbReference type="NCBI Taxonomy" id="13894"/>
    <lineage>
        <taxon>Eukaryota</taxon>
        <taxon>Viridiplantae</taxon>
        <taxon>Streptophyta</taxon>
        <taxon>Embryophyta</taxon>
        <taxon>Tracheophyta</taxon>
        <taxon>Spermatophyta</taxon>
        <taxon>Magnoliopsida</taxon>
        <taxon>Liliopsida</taxon>
        <taxon>Arecaceae</taxon>
        <taxon>Arecoideae</taxon>
        <taxon>Cocoseae</taxon>
        <taxon>Attaleinae</taxon>
        <taxon>Cocos</taxon>
    </lineage>
</organism>
<dbReference type="Proteomes" id="UP000797356">
    <property type="component" value="Chromosome 3"/>
</dbReference>
<dbReference type="PANTHER" id="PTHR31170:SF25">
    <property type="entry name" value="BNAA09G04570D PROTEIN"/>
    <property type="match status" value="1"/>
</dbReference>
<protein>
    <submittedName>
        <fullName evidence="1">Putative UPF0481 protein</fullName>
    </submittedName>
</protein>
<keyword evidence="2" id="KW-1185">Reference proteome</keyword>
<dbReference type="InterPro" id="IPR004158">
    <property type="entry name" value="DUF247_pln"/>
</dbReference>
<comment type="caution">
    <text evidence="1">The sequence shown here is derived from an EMBL/GenBank/DDBJ whole genome shotgun (WGS) entry which is preliminary data.</text>
</comment>
<reference evidence="1" key="2">
    <citation type="submission" date="2019-07" db="EMBL/GenBank/DDBJ databases">
        <authorList>
            <person name="Yang Y."/>
            <person name="Bocs S."/>
            <person name="Baudouin L."/>
        </authorList>
    </citation>
    <scope>NUCLEOTIDE SEQUENCE</scope>
    <source>
        <tissue evidence="1">Spear leaf of Hainan Tall coconut</tissue>
    </source>
</reference>
<gene>
    <name evidence="1" type="ORF">COCNU_03G002590</name>
</gene>
<reference evidence="1" key="1">
    <citation type="journal article" date="2017" name="Gigascience">
        <title>The genome draft of coconut (Cocos nucifera).</title>
        <authorList>
            <person name="Xiao Y."/>
            <person name="Xu P."/>
            <person name="Fan H."/>
            <person name="Baudouin L."/>
            <person name="Xia W."/>
            <person name="Bocs S."/>
            <person name="Xu J."/>
            <person name="Li Q."/>
            <person name="Guo A."/>
            <person name="Zhou L."/>
            <person name="Li J."/>
            <person name="Wu Y."/>
            <person name="Ma Z."/>
            <person name="Armero A."/>
            <person name="Issali A.E."/>
            <person name="Liu N."/>
            <person name="Peng M."/>
            <person name="Yang Y."/>
        </authorList>
    </citation>
    <scope>NUCLEOTIDE SEQUENCE</scope>
    <source>
        <tissue evidence="1">Spear leaf of Hainan Tall coconut</tissue>
    </source>
</reference>
<dbReference type="PANTHER" id="PTHR31170">
    <property type="entry name" value="BNAC04G53230D PROTEIN"/>
    <property type="match status" value="1"/>
</dbReference>
<sequence length="323" mass="36491">MSLRRKPPAKPTIFRVPPNMRCGDQGAYEPKLVSIGPYHRGKSEDLKAMEELKWRLLHHYLSRVPNGSKNEGLRKMKDLEEAARDCYSEVIDMDSDQFVEMLLLDGCFLVQLLINLADCEALQATELGSPPLNRMWCQGLISRDLLLLENQLPYFIVEHLLDTLEMPRWNCSRLQQVAILFFIDLPPQYSNVPEPELRDEVLQVDHLLHLFHKWILSVRELEKASNTRCCSKLLSCSVLSLMINASGNCLSKLLPCSNSSERLPPSTVPTTTELAEAGVKIRKAEEAAFTVPTTTELAEAGVKIEKAEAEKTKAHSFLNVSFC</sequence>
<evidence type="ECO:0000313" key="2">
    <source>
        <dbReference type="Proteomes" id="UP000797356"/>
    </source>
</evidence>
<dbReference type="EMBL" id="CM017874">
    <property type="protein sequence ID" value="KAG1334140.1"/>
    <property type="molecule type" value="Genomic_DNA"/>
</dbReference>